<organism evidence="1 2">
    <name type="scientific">Rangifer tarandus platyrhynchus</name>
    <name type="common">Svalbard reindeer</name>
    <dbReference type="NCBI Taxonomy" id="3082113"/>
    <lineage>
        <taxon>Eukaryota</taxon>
        <taxon>Metazoa</taxon>
        <taxon>Chordata</taxon>
        <taxon>Craniata</taxon>
        <taxon>Vertebrata</taxon>
        <taxon>Euteleostomi</taxon>
        <taxon>Mammalia</taxon>
        <taxon>Eutheria</taxon>
        <taxon>Laurasiatheria</taxon>
        <taxon>Artiodactyla</taxon>
        <taxon>Ruminantia</taxon>
        <taxon>Pecora</taxon>
        <taxon>Cervidae</taxon>
        <taxon>Odocoileinae</taxon>
        <taxon>Rangifer</taxon>
    </lineage>
</organism>
<reference evidence="1" key="1">
    <citation type="submission" date="2023-05" db="EMBL/GenBank/DDBJ databases">
        <authorList>
            <consortium name="ELIXIR-Norway"/>
        </authorList>
    </citation>
    <scope>NUCLEOTIDE SEQUENCE</scope>
</reference>
<gene>
    <name evidence="1" type="ORF">MRATA1EN22A_LOCUS6729</name>
</gene>
<dbReference type="EMBL" id="OX596100">
    <property type="protein sequence ID" value="CAM9736091.1"/>
    <property type="molecule type" value="Genomic_DNA"/>
</dbReference>
<evidence type="ECO:0000313" key="1">
    <source>
        <dbReference type="EMBL" id="CAM9736091.1"/>
    </source>
</evidence>
<reference evidence="1" key="2">
    <citation type="submission" date="2025-03" db="EMBL/GenBank/DDBJ databases">
        <authorList>
            <consortium name="ELIXIR-Norway"/>
            <consortium name="Elixir Norway"/>
        </authorList>
    </citation>
    <scope>NUCLEOTIDE SEQUENCE</scope>
</reference>
<evidence type="ECO:0000313" key="2">
    <source>
        <dbReference type="Proteomes" id="UP001162501"/>
    </source>
</evidence>
<dbReference type="Proteomes" id="UP001162501">
    <property type="component" value="Chromosome 16"/>
</dbReference>
<name>A0AC59YIP0_RANTA</name>
<sequence>MSGVSRGWGGGGRREGPRRSVLPPEYPYAAPRGREAQSPRRGGGERPRGREPAGRRAGGRTGGAGVGGPGPADWSTAGETLPHAAGSDWPSAAAIAVSPASPRPLRDAPARRPALPPFGLLLLLLL</sequence>
<accession>A0AC59YIP0</accession>
<protein>
    <submittedName>
        <fullName evidence="1">Uncharacterized protein</fullName>
    </submittedName>
</protein>
<proteinExistence type="predicted"/>